<dbReference type="InterPro" id="IPR025110">
    <property type="entry name" value="AMP-bd_C"/>
</dbReference>
<keyword evidence="3" id="KW-0547">Nucleotide-binding</keyword>
<feature type="domain" description="AMP-dependent synthetase/ligase" evidence="5">
    <location>
        <begin position="14"/>
        <end position="371"/>
    </location>
</feature>
<dbReference type="Pfam" id="PF13193">
    <property type="entry name" value="AMP-binding_C"/>
    <property type="match status" value="1"/>
</dbReference>
<dbReference type="Gene3D" id="3.40.50.12780">
    <property type="entry name" value="N-terminal domain of ligase-like"/>
    <property type="match status" value="1"/>
</dbReference>
<evidence type="ECO:0000313" key="8">
    <source>
        <dbReference type="Proteomes" id="UP000199337"/>
    </source>
</evidence>
<dbReference type="PANTHER" id="PTHR43107">
    <property type="entry name" value="LONG-CHAIN FATTY ACID TRANSPORT PROTEIN"/>
    <property type="match status" value="1"/>
</dbReference>
<dbReference type="Pfam" id="PF00501">
    <property type="entry name" value="AMP-binding"/>
    <property type="match status" value="1"/>
</dbReference>
<dbReference type="GO" id="GO:0005524">
    <property type="term" value="F:ATP binding"/>
    <property type="evidence" value="ECO:0007669"/>
    <property type="project" value="UniProtKB-KW"/>
</dbReference>
<evidence type="ECO:0000256" key="1">
    <source>
        <dbReference type="ARBA" id="ARBA00006432"/>
    </source>
</evidence>
<accession>A0A1I2XQY2</accession>
<keyword evidence="4" id="KW-0067">ATP-binding</keyword>
<dbReference type="PROSITE" id="PS00455">
    <property type="entry name" value="AMP_BINDING"/>
    <property type="match status" value="1"/>
</dbReference>
<dbReference type="InterPro" id="IPR042099">
    <property type="entry name" value="ANL_N_sf"/>
</dbReference>
<dbReference type="GO" id="GO:0005886">
    <property type="term" value="C:plasma membrane"/>
    <property type="evidence" value="ECO:0007669"/>
    <property type="project" value="TreeGrafter"/>
</dbReference>
<dbReference type="GO" id="GO:0004467">
    <property type="term" value="F:long-chain fatty acid-CoA ligase activity"/>
    <property type="evidence" value="ECO:0007669"/>
    <property type="project" value="TreeGrafter"/>
</dbReference>
<dbReference type="AlphaFoldDB" id="A0A1I2XQY2"/>
<sequence>MTTVNMNLLSYQVEAAAGKKPDFKILTFEYGEYPAEVLTFKDIFVNGCKIARVLREHSIGQGDKFAVFMRNHPEFVYALWAASATGAVMVPIDPRSRGDNLQYQLENSNARGVFVTADLLHEIDCLELDQNACPVLGVSYKELFGVAVGDRFPSLTEILAGPQTSPPDKRKNDANTPLEIIYTSGTTGNPKGVMVKEDRLGMYALFAKNIWRYQPTDVLYTGLSLTHGNAQAVDLIPSLALGIPAVFSHKFTKSRIWDICRQYSCTTFSLLGGMMMGIYSEPPGENDGDNPVRLVISAGTPPAIWHDFEKRFNVKIHEWYGAVEGGFAHNPPGMGPVGSFGKPLDGVMEMKVVRDDDTECGPGEIGELICRMVRGSTDVEYYDNQKASAEKTRGGWLRTGDMCHRDEEGWFYFDFRAGGGLRRQGDFIQPGHVEKIISQHPDVSDVCVYGIPAASGAPGESDIVAAVVSFPGKTVAPRSIFTACLAGLERNAVPSYIQVVAEIPKTASEKNLERLLKAEFSPRAVNVFKLNG</sequence>
<evidence type="ECO:0000256" key="4">
    <source>
        <dbReference type="ARBA" id="ARBA00022840"/>
    </source>
</evidence>
<dbReference type="Gene3D" id="3.30.300.30">
    <property type="match status" value="1"/>
</dbReference>
<dbReference type="GO" id="GO:0044539">
    <property type="term" value="P:long-chain fatty acid import into cell"/>
    <property type="evidence" value="ECO:0007669"/>
    <property type="project" value="TreeGrafter"/>
</dbReference>
<evidence type="ECO:0000259" key="6">
    <source>
        <dbReference type="Pfam" id="PF13193"/>
    </source>
</evidence>
<evidence type="ECO:0000256" key="3">
    <source>
        <dbReference type="ARBA" id="ARBA00022741"/>
    </source>
</evidence>
<protein>
    <submittedName>
        <fullName evidence="7">Crotonobetaine/carnitine-CoA ligase</fullName>
    </submittedName>
</protein>
<dbReference type="RefSeq" id="WP_207648228.1">
    <property type="nucleotide sequence ID" value="NZ_FOOX01000018.1"/>
</dbReference>
<dbReference type="STRING" id="341036.SAMN05660649_04066"/>
<gene>
    <name evidence="7" type="ORF">SAMN05660649_04066</name>
</gene>
<evidence type="ECO:0000259" key="5">
    <source>
        <dbReference type="Pfam" id="PF00501"/>
    </source>
</evidence>
<dbReference type="EMBL" id="FOOX01000018">
    <property type="protein sequence ID" value="SFH15116.1"/>
    <property type="molecule type" value="Genomic_DNA"/>
</dbReference>
<organism evidence="7 8">
    <name type="scientific">Desulfotruncus arcticus DSM 17038</name>
    <dbReference type="NCBI Taxonomy" id="1121424"/>
    <lineage>
        <taxon>Bacteria</taxon>
        <taxon>Bacillati</taxon>
        <taxon>Bacillota</taxon>
        <taxon>Clostridia</taxon>
        <taxon>Eubacteriales</taxon>
        <taxon>Desulfallaceae</taxon>
        <taxon>Desulfotruncus</taxon>
    </lineage>
</organism>
<evidence type="ECO:0000313" key="7">
    <source>
        <dbReference type="EMBL" id="SFH15116.1"/>
    </source>
</evidence>
<name>A0A1I2XQY2_9FIRM</name>
<dbReference type="PANTHER" id="PTHR43107:SF15">
    <property type="entry name" value="FATTY ACID TRANSPORT PROTEIN 3, ISOFORM A"/>
    <property type="match status" value="1"/>
</dbReference>
<dbReference type="InterPro" id="IPR000873">
    <property type="entry name" value="AMP-dep_synth/lig_dom"/>
</dbReference>
<reference evidence="8" key="1">
    <citation type="submission" date="2016-10" db="EMBL/GenBank/DDBJ databases">
        <authorList>
            <person name="Varghese N."/>
            <person name="Submissions S."/>
        </authorList>
    </citation>
    <scope>NUCLEOTIDE SEQUENCE [LARGE SCALE GENOMIC DNA]</scope>
    <source>
        <strain evidence="8">DSM 17038</strain>
    </source>
</reference>
<dbReference type="GO" id="GO:0005324">
    <property type="term" value="F:long-chain fatty acid transmembrane transporter activity"/>
    <property type="evidence" value="ECO:0007669"/>
    <property type="project" value="TreeGrafter"/>
</dbReference>
<feature type="domain" description="AMP-binding enzyme C-terminal" evidence="6">
    <location>
        <begin position="433"/>
        <end position="510"/>
    </location>
</feature>
<dbReference type="InterPro" id="IPR020845">
    <property type="entry name" value="AMP-binding_CS"/>
</dbReference>
<dbReference type="InterPro" id="IPR045851">
    <property type="entry name" value="AMP-bd_C_sf"/>
</dbReference>
<dbReference type="Proteomes" id="UP000199337">
    <property type="component" value="Unassembled WGS sequence"/>
</dbReference>
<keyword evidence="8" id="KW-1185">Reference proteome</keyword>
<evidence type="ECO:0000256" key="2">
    <source>
        <dbReference type="ARBA" id="ARBA00022598"/>
    </source>
</evidence>
<proteinExistence type="inferred from homology"/>
<comment type="similarity">
    <text evidence="1">Belongs to the ATP-dependent AMP-binding enzyme family.</text>
</comment>
<keyword evidence="2 7" id="KW-0436">Ligase</keyword>
<dbReference type="SUPFAM" id="SSF56801">
    <property type="entry name" value="Acetyl-CoA synthetase-like"/>
    <property type="match status" value="1"/>
</dbReference>